<proteinExistence type="predicted"/>
<gene>
    <name evidence="1" type="ORF">MSG28_015690</name>
</gene>
<accession>A0ACC0KB34</accession>
<dbReference type="EMBL" id="CM046129">
    <property type="protein sequence ID" value="KAI8433692.1"/>
    <property type="molecule type" value="Genomic_DNA"/>
</dbReference>
<sequence>MSAERRPLLDIYKALHSDRSCAFRIHRDPAILIKSSLHLVGGLPTARKPEDGQQRPPRTIGYNCGRQPACQAAAAGAPNTALRPCTTHTLHYRKTLEWIPWPSPRCCPQMRWNDDIKRIAGSNWMQVAQNREKTDDRSDRNCEHVFEGAACIGPLHLQGGLMIDRKSPMHTNGAVSGIVAFFGAGCREAAVLALLCFGVESETRRELKFVCILARPPRALPYKFKFSSRLVSTRPAPVRLERLVFVIWICMGMRSLHQLRSVTGSPRSRGCHARTASGPLGDSPLLAAIVATRKFWDHARSTRCRRGAHPWTTCRHHLSGAGSTQWCVCYWGLAWLCLSGNRTHDPPGWRAVAESSRSRQSVILIASTLRYHRDYLPPACRRGDAAWTPTFVTVYGLIAAFTRRHAGGK</sequence>
<evidence type="ECO:0000313" key="1">
    <source>
        <dbReference type="EMBL" id="KAI8433692.1"/>
    </source>
</evidence>
<evidence type="ECO:0000313" key="2">
    <source>
        <dbReference type="Proteomes" id="UP001064048"/>
    </source>
</evidence>
<reference evidence="1 2" key="1">
    <citation type="journal article" date="2022" name="Genome Biol. Evol.">
        <title>The Spruce Budworm Genome: Reconstructing the Evolutionary History of Antifreeze Proteins.</title>
        <authorList>
            <person name="Beliveau C."/>
            <person name="Gagne P."/>
            <person name="Picq S."/>
            <person name="Vernygora O."/>
            <person name="Keeling C.I."/>
            <person name="Pinkney K."/>
            <person name="Doucet D."/>
            <person name="Wen F."/>
            <person name="Johnston J.S."/>
            <person name="Maaroufi H."/>
            <person name="Boyle B."/>
            <person name="Laroche J."/>
            <person name="Dewar K."/>
            <person name="Juretic N."/>
            <person name="Blackburn G."/>
            <person name="Nisole A."/>
            <person name="Brunet B."/>
            <person name="Brandao M."/>
            <person name="Lumley L."/>
            <person name="Duan J."/>
            <person name="Quan G."/>
            <person name="Lucarotti C.J."/>
            <person name="Roe A.D."/>
            <person name="Sperling F.A.H."/>
            <person name="Levesque R.C."/>
            <person name="Cusson M."/>
        </authorList>
    </citation>
    <scope>NUCLEOTIDE SEQUENCE [LARGE SCALE GENOMIC DNA]</scope>
    <source>
        <strain evidence="1">Glfc:IPQL:Cfum</strain>
    </source>
</reference>
<keyword evidence="2" id="KW-1185">Reference proteome</keyword>
<name>A0ACC0KB34_CHOFU</name>
<dbReference type="Proteomes" id="UP001064048">
    <property type="component" value="Chromosome 29"/>
</dbReference>
<comment type="caution">
    <text evidence="1">The sequence shown here is derived from an EMBL/GenBank/DDBJ whole genome shotgun (WGS) entry which is preliminary data.</text>
</comment>
<protein>
    <submittedName>
        <fullName evidence="1">Uncharacterized protein</fullName>
    </submittedName>
</protein>
<organism evidence="1 2">
    <name type="scientific">Choristoneura fumiferana</name>
    <name type="common">Spruce budworm moth</name>
    <name type="synonym">Archips fumiferana</name>
    <dbReference type="NCBI Taxonomy" id="7141"/>
    <lineage>
        <taxon>Eukaryota</taxon>
        <taxon>Metazoa</taxon>
        <taxon>Ecdysozoa</taxon>
        <taxon>Arthropoda</taxon>
        <taxon>Hexapoda</taxon>
        <taxon>Insecta</taxon>
        <taxon>Pterygota</taxon>
        <taxon>Neoptera</taxon>
        <taxon>Endopterygota</taxon>
        <taxon>Lepidoptera</taxon>
        <taxon>Glossata</taxon>
        <taxon>Ditrysia</taxon>
        <taxon>Tortricoidea</taxon>
        <taxon>Tortricidae</taxon>
        <taxon>Tortricinae</taxon>
        <taxon>Choristoneura</taxon>
    </lineage>
</organism>